<dbReference type="GO" id="GO:0005737">
    <property type="term" value="C:cytoplasm"/>
    <property type="evidence" value="ECO:0007669"/>
    <property type="project" value="TreeGrafter"/>
</dbReference>
<accession>A0A1M7P6F0</accession>
<dbReference type="InterPro" id="IPR011761">
    <property type="entry name" value="ATP-grasp"/>
</dbReference>
<dbReference type="EMBL" id="FRCL01000014">
    <property type="protein sequence ID" value="SHN12264.1"/>
    <property type="molecule type" value="Genomic_DNA"/>
</dbReference>
<dbReference type="GO" id="GO:0018169">
    <property type="term" value="F:ribosomal S6-glutamic acid ligase activity"/>
    <property type="evidence" value="ECO:0007669"/>
    <property type="project" value="TreeGrafter"/>
</dbReference>
<dbReference type="OrthoDB" id="583309at2"/>
<reference evidence="4" key="1">
    <citation type="submission" date="2016-11" db="EMBL/GenBank/DDBJ databases">
        <authorList>
            <person name="Varghese N."/>
            <person name="Submissions S."/>
        </authorList>
    </citation>
    <scope>NUCLEOTIDE SEQUENCE [LARGE SCALE GENOMIC DNA]</scope>
    <source>
        <strain evidence="4">CGMCC 1.2749</strain>
    </source>
</reference>
<dbReference type="Proteomes" id="UP000184092">
    <property type="component" value="Unassembled WGS sequence"/>
</dbReference>
<gene>
    <name evidence="3" type="ORF">SAMN05216269_11434</name>
</gene>
<protein>
    <submittedName>
        <fullName evidence="3">ATP-GRASP peptide maturase, grasp-with-spasm system</fullName>
    </submittedName>
</protein>
<dbReference type="AlphaFoldDB" id="A0A1M7P6F0"/>
<keyword evidence="4" id="KW-1185">Reference proteome</keyword>
<proteinExistence type="predicted"/>
<evidence type="ECO:0000313" key="3">
    <source>
        <dbReference type="EMBL" id="SHN12264.1"/>
    </source>
</evidence>
<dbReference type="PROSITE" id="PS50975">
    <property type="entry name" value="ATP_GRASP"/>
    <property type="match status" value="1"/>
</dbReference>
<feature type="domain" description="ATP-grasp" evidence="2">
    <location>
        <begin position="128"/>
        <end position="317"/>
    </location>
</feature>
<dbReference type="GO" id="GO:0005524">
    <property type="term" value="F:ATP binding"/>
    <property type="evidence" value="ECO:0007669"/>
    <property type="project" value="UniProtKB-UniRule"/>
</dbReference>
<dbReference type="STRING" id="178356.SAMN05216269_11434"/>
<name>A0A1M7P6F0_9FLAO</name>
<dbReference type="PANTHER" id="PTHR21621:SF0">
    <property type="entry name" value="BETA-CITRYLGLUTAMATE SYNTHASE B-RELATED"/>
    <property type="match status" value="1"/>
</dbReference>
<dbReference type="RefSeq" id="WP_073210669.1">
    <property type="nucleotide sequence ID" value="NZ_FRCL01000014.1"/>
</dbReference>
<dbReference type="SUPFAM" id="SSF56059">
    <property type="entry name" value="Glutathione synthetase ATP-binding domain-like"/>
    <property type="match status" value="1"/>
</dbReference>
<dbReference type="GO" id="GO:0009432">
    <property type="term" value="P:SOS response"/>
    <property type="evidence" value="ECO:0007669"/>
    <property type="project" value="TreeGrafter"/>
</dbReference>
<keyword evidence="1" id="KW-0547">Nucleotide-binding</keyword>
<keyword evidence="1" id="KW-0067">ATP-binding</keyword>
<organism evidence="3 4">
    <name type="scientific">Flavobacterium xinjiangense</name>
    <dbReference type="NCBI Taxonomy" id="178356"/>
    <lineage>
        <taxon>Bacteria</taxon>
        <taxon>Pseudomonadati</taxon>
        <taxon>Bacteroidota</taxon>
        <taxon>Flavobacteriia</taxon>
        <taxon>Flavobacteriales</taxon>
        <taxon>Flavobacteriaceae</taxon>
        <taxon>Flavobacterium</taxon>
    </lineage>
</organism>
<dbReference type="Gene3D" id="3.30.470.20">
    <property type="entry name" value="ATP-grasp fold, B domain"/>
    <property type="match status" value="1"/>
</dbReference>
<dbReference type="PANTHER" id="PTHR21621">
    <property type="entry name" value="RIBOSOMAL PROTEIN S6 MODIFICATION PROTEIN"/>
    <property type="match status" value="1"/>
</dbReference>
<dbReference type="InterPro" id="IPR026455">
    <property type="entry name" value="GRASP_w_spasm"/>
</dbReference>
<dbReference type="NCBIfam" id="TIGR04192">
    <property type="entry name" value="GRASP_w_spasm"/>
    <property type="match status" value="1"/>
</dbReference>
<evidence type="ECO:0000256" key="1">
    <source>
        <dbReference type="PROSITE-ProRule" id="PRU00409"/>
    </source>
</evidence>
<dbReference type="GO" id="GO:0046872">
    <property type="term" value="F:metal ion binding"/>
    <property type="evidence" value="ECO:0007669"/>
    <property type="project" value="InterPro"/>
</dbReference>
<evidence type="ECO:0000259" key="2">
    <source>
        <dbReference type="PROSITE" id="PS50975"/>
    </source>
</evidence>
<sequence length="323" mass="37913">MILILSKPGDRDTDLVIEWLNYFKTPVLRVNDEELMQGITTFSYDSNCTENSYFENSTQRVYLKDISVVWFRKFGYLRDYEAKLDYLRDLMLFLNDEFKALRELIFSLLDDKKWLFKRSLMKSKLEILNLAKNVGLQIPKTIIVTERNKLKLFWEENNHSIITKPIAEALHLKLANSTVGLSTVKVETVKNLNINFSPSLFQEYIEKEIELRVFYIMGKCYSMAIFSQSNPQTKIDFRAYDWDFPNRFIPFQLPSEIEMKIDILMKKLQLNTGSIDILKSSKNGAYYFLEVNPSGQFGMTSFPCNYDLHKIVAQNLILLNNEK</sequence>
<evidence type="ECO:0000313" key="4">
    <source>
        <dbReference type="Proteomes" id="UP000184092"/>
    </source>
</evidence>